<sequence>MKLAHFFYITVALWLSLTITSQDATEQNTFLWDSIYDSLNCSVLNTFTTSVDRKCTERILEVCEHNTTRMKYFDANGKPASGILAGNVYWLGDYNECLGIPNSTFCTIIDLKIVQHPAILGTCFPMECTPKDIHFFFKNIAAYINEFSGNNNTMVVADTPIMEYYGTKNLYCVSNGNTQMRIGTILALVFTSIIVLLTTIGTLVHLYDVFTGVDYSPFIEQFNPTASNIQSVAQNANDQATADPNEERVPVITIQNLQLPMRGPLPKQLVLCFSLISNTEAILTTKTRDGVMKVLNSVRVISLCWVVIGHMLFYAPLYSPVDNSVYVYNSWLKLFPVQIILSSTLAVDSFFLVSGCLACIQLLTREALNDRKTIKDYFLMIFHRLLRLLPAYMFVILFYTYIFPHMSSGPFWFPHREDSSQVSACKKYWWSNLLFVNEFVFTNFDEGCIPWSWYLAVDTMFYLFNPLFVYLVKRIKGIVLMVVGIVLSIGLKGYVLYYYHATPLFNTETYRDGIEQEDPKAALMKYLNHIYIKPYFRISPYLVGIMLGYVIFKKIEVPRTKSRKLKAYSVTWLLSIAFSFLAVFAPSITANTFSEVSIVFYGIFFRLLWSIAVAWMIYACHIGYAGIIADMLCSKLFIPLYRVTYSAYLCHVLVIIYFFGSLQTPIHFNDTTFGTVFAGMLVVIYISGFLIAVFVEFPVYNLEKVAPKWAGIYFGIFLAFFSIIMLSSNMTSLSLI</sequence>
<feature type="transmembrane region" description="Helical" evidence="1">
    <location>
        <begin position="672"/>
        <end position="697"/>
    </location>
</feature>
<dbReference type="InterPro" id="IPR006621">
    <property type="entry name" value="Nose-resist-to-fluoxetine_N"/>
</dbReference>
<dbReference type="OrthoDB" id="6615692at2759"/>
<evidence type="ECO:0000256" key="1">
    <source>
        <dbReference type="SAM" id="Phobius"/>
    </source>
</evidence>
<dbReference type="InterPro" id="IPR052728">
    <property type="entry name" value="O2_lipid_transport_reg"/>
</dbReference>
<protein>
    <recommendedName>
        <fullName evidence="3">Nose resistant-to-fluoxetine protein N-terminal domain-containing protein</fullName>
    </recommendedName>
</protein>
<keyword evidence="2" id="KW-0732">Signal</keyword>
<keyword evidence="1" id="KW-0472">Membrane</keyword>
<keyword evidence="1" id="KW-0812">Transmembrane</keyword>
<dbReference type="InterPro" id="IPR002656">
    <property type="entry name" value="Acyl_transf_3_dom"/>
</dbReference>
<dbReference type="PANTHER" id="PTHR11161">
    <property type="entry name" value="O-ACYLTRANSFERASE"/>
    <property type="match status" value="1"/>
</dbReference>
<accession>A0A7M5WUY9</accession>
<feature type="chain" id="PRO_5029445692" description="Nose resistant-to-fluoxetine protein N-terminal domain-containing protein" evidence="2">
    <location>
        <begin position="25"/>
        <end position="736"/>
    </location>
</feature>
<feature type="transmembrane region" description="Helical" evidence="1">
    <location>
        <begin position="385"/>
        <end position="403"/>
    </location>
</feature>
<feature type="transmembrane region" description="Helical" evidence="1">
    <location>
        <begin position="339"/>
        <end position="364"/>
    </location>
</feature>
<feature type="transmembrane region" description="Helical" evidence="1">
    <location>
        <begin position="709"/>
        <end position="728"/>
    </location>
</feature>
<feature type="transmembrane region" description="Helical" evidence="1">
    <location>
        <begin position="298"/>
        <end position="319"/>
    </location>
</feature>
<dbReference type="Proteomes" id="UP000594262">
    <property type="component" value="Unplaced"/>
</dbReference>
<proteinExistence type="predicted"/>
<evidence type="ECO:0000259" key="3">
    <source>
        <dbReference type="SMART" id="SM00703"/>
    </source>
</evidence>
<feature type="transmembrane region" description="Helical" evidence="1">
    <location>
        <begin position="478"/>
        <end position="499"/>
    </location>
</feature>
<feature type="transmembrane region" description="Helical" evidence="1">
    <location>
        <begin position="598"/>
        <end position="619"/>
    </location>
</feature>
<dbReference type="Pfam" id="PF20146">
    <property type="entry name" value="NRF"/>
    <property type="match status" value="1"/>
</dbReference>
<dbReference type="GeneID" id="136821542"/>
<feature type="transmembrane region" description="Helical" evidence="1">
    <location>
        <begin position="534"/>
        <end position="552"/>
    </location>
</feature>
<dbReference type="Pfam" id="PF01757">
    <property type="entry name" value="Acyl_transf_3"/>
    <property type="match status" value="1"/>
</dbReference>
<feature type="transmembrane region" description="Helical" evidence="1">
    <location>
        <begin position="640"/>
        <end position="660"/>
    </location>
</feature>
<dbReference type="SMART" id="SM00703">
    <property type="entry name" value="NRF"/>
    <property type="match status" value="1"/>
</dbReference>
<dbReference type="EnsemblMetazoa" id="CLYHEMT013519.1">
    <property type="protein sequence ID" value="CLYHEMP013519.1"/>
    <property type="gene ID" value="CLYHEMG013519"/>
</dbReference>
<evidence type="ECO:0000313" key="5">
    <source>
        <dbReference type="Proteomes" id="UP000594262"/>
    </source>
</evidence>
<feature type="transmembrane region" description="Helical" evidence="1">
    <location>
        <begin position="182"/>
        <end position="207"/>
    </location>
</feature>
<feature type="domain" description="Nose resistant-to-fluoxetine protein N-terminal" evidence="3">
    <location>
        <begin position="38"/>
        <end position="156"/>
    </location>
</feature>
<organism evidence="4 5">
    <name type="scientific">Clytia hemisphaerica</name>
    <dbReference type="NCBI Taxonomy" id="252671"/>
    <lineage>
        <taxon>Eukaryota</taxon>
        <taxon>Metazoa</taxon>
        <taxon>Cnidaria</taxon>
        <taxon>Hydrozoa</taxon>
        <taxon>Hydroidolina</taxon>
        <taxon>Leptothecata</taxon>
        <taxon>Obeliida</taxon>
        <taxon>Clytiidae</taxon>
        <taxon>Clytia</taxon>
    </lineage>
</organism>
<evidence type="ECO:0000256" key="2">
    <source>
        <dbReference type="SAM" id="SignalP"/>
    </source>
</evidence>
<dbReference type="GO" id="GO:0016747">
    <property type="term" value="F:acyltransferase activity, transferring groups other than amino-acyl groups"/>
    <property type="evidence" value="ECO:0007669"/>
    <property type="project" value="InterPro"/>
</dbReference>
<feature type="transmembrane region" description="Helical" evidence="1">
    <location>
        <begin position="451"/>
        <end position="471"/>
    </location>
</feature>
<dbReference type="RefSeq" id="XP_066933866.1">
    <property type="nucleotide sequence ID" value="XM_067077765.1"/>
</dbReference>
<dbReference type="PANTHER" id="PTHR11161:SF0">
    <property type="entry name" value="O-ACYLTRANSFERASE LIKE PROTEIN"/>
    <property type="match status" value="1"/>
</dbReference>
<feature type="transmembrane region" description="Helical" evidence="1">
    <location>
        <begin position="572"/>
        <end position="592"/>
    </location>
</feature>
<keyword evidence="5" id="KW-1185">Reference proteome</keyword>
<feature type="signal peptide" evidence="2">
    <location>
        <begin position="1"/>
        <end position="24"/>
    </location>
</feature>
<reference evidence="4" key="1">
    <citation type="submission" date="2021-01" db="UniProtKB">
        <authorList>
            <consortium name="EnsemblMetazoa"/>
        </authorList>
    </citation>
    <scope>IDENTIFICATION</scope>
</reference>
<dbReference type="AlphaFoldDB" id="A0A7M5WUY9"/>
<evidence type="ECO:0000313" key="4">
    <source>
        <dbReference type="EnsemblMetazoa" id="CLYHEMP013519.1"/>
    </source>
</evidence>
<keyword evidence="1" id="KW-1133">Transmembrane helix</keyword>
<name>A0A7M5WUY9_9CNID</name>